<dbReference type="Gene3D" id="3.30.1330.90">
    <property type="entry name" value="D-3-phosphoglycerate dehydrogenase, domain 3"/>
    <property type="match status" value="1"/>
</dbReference>
<dbReference type="Pfam" id="PF02826">
    <property type="entry name" value="2-Hacid_dh_C"/>
    <property type="match status" value="1"/>
</dbReference>
<dbReference type="SUPFAM" id="SSF52283">
    <property type="entry name" value="Formate/glycerate dehydrogenase catalytic domain-like"/>
    <property type="match status" value="1"/>
</dbReference>
<dbReference type="InterPro" id="IPR045865">
    <property type="entry name" value="ACT-like_dom_sf"/>
</dbReference>
<dbReference type="Pfam" id="PF01842">
    <property type="entry name" value="ACT"/>
    <property type="match status" value="1"/>
</dbReference>
<dbReference type="InterPro" id="IPR036291">
    <property type="entry name" value="NAD(P)-bd_dom_sf"/>
</dbReference>
<evidence type="ECO:0000259" key="12">
    <source>
        <dbReference type="PROSITE" id="PS51671"/>
    </source>
</evidence>
<dbReference type="InterPro" id="IPR029752">
    <property type="entry name" value="D-isomer_DH_CS1"/>
</dbReference>
<dbReference type="InterPro" id="IPR006139">
    <property type="entry name" value="D-isomer_2_OHA_DH_cat_dom"/>
</dbReference>
<dbReference type="GO" id="GO:0004617">
    <property type="term" value="F:phosphoglycerate dehydrogenase activity"/>
    <property type="evidence" value="ECO:0007669"/>
    <property type="project" value="UniProtKB-UniRule"/>
</dbReference>
<keyword evidence="6 11" id="KW-0560">Oxidoreductase</keyword>
<evidence type="ECO:0000256" key="2">
    <source>
        <dbReference type="ARBA" id="ARBA00005216"/>
    </source>
</evidence>
<dbReference type="CDD" id="cd12173">
    <property type="entry name" value="PGDH_4"/>
    <property type="match status" value="1"/>
</dbReference>
<keyword evidence="8 11" id="KW-0718">Serine biosynthesis</keyword>
<dbReference type="InterPro" id="IPR029009">
    <property type="entry name" value="ASB_dom_sf"/>
</dbReference>
<dbReference type="InterPro" id="IPR006140">
    <property type="entry name" value="D-isomer_DH_NAD-bd"/>
</dbReference>
<evidence type="ECO:0000313" key="13">
    <source>
        <dbReference type="EMBL" id="PJF30820.1"/>
    </source>
</evidence>
<accession>A0A2M8NZU6</accession>
<evidence type="ECO:0000256" key="11">
    <source>
        <dbReference type="RuleBase" id="RU363003"/>
    </source>
</evidence>
<dbReference type="EC" id="1.1.1.95" evidence="11"/>
<name>A0A2M8NZU6_9CHLR</name>
<feature type="domain" description="ACT" evidence="12">
    <location>
        <begin position="496"/>
        <end position="568"/>
    </location>
</feature>
<gene>
    <name evidence="13" type="ORF">CUN51_06445</name>
</gene>
<comment type="caution">
    <text evidence="13">The sequence shown here is derived from an EMBL/GenBank/DDBJ whole genome shotgun (WGS) entry which is preliminary data.</text>
</comment>
<evidence type="ECO:0000256" key="7">
    <source>
        <dbReference type="ARBA" id="ARBA00023027"/>
    </source>
</evidence>
<evidence type="ECO:0000256" key="5">
    <source>
        <dbReference type="ARBA" id="ARBA00022605"/>
    </source>
</evidence>
<dbReference type="InterPro" id="IPR002912">
    <property type="entry name" value="ACT_dom"/>
</dbReference>
<dbReference type="PROSITE" id="PS51671">
    <property type="entry name" value="ACT"/>
    <property type="match status" value="1"/>
</dbReference>
<comment type="catalytic activity">
    <reaction evidence="10 11">
        <text>(2R)-3-phosphoglycerate + NAD(+) = 3-phosphooxypyruvate + NADH + H(+)</text>
        <dbReference type="Rhea" id="RHEA:12641"/>
        <dbReference type="ChEBI" id="CHEBI:15378"/>
        <dbReference type="ChEBI" id="CHEBI:18110"/>
        <dbReference type="ChEBI" id="CHEBI:57540"/>
        <dbReference type="ChEBI" id="CHEBI:57945"/>
        <dbReference type="ChEBI" id="CHEBI:58272"/>
        <dbReference type="EC" id="1.1.1.95"/>
    </reaction>
</comment>
<dbReference type="UniPathway" id="UPA00135">
    <property type="reaction ID" value="UER00196"/>
</dbReference>
<evidence type="ECO:0000256" key="10">
    <source>
        <dbReference type="ARBA" id="ARBA00048731"/>
    </source>
</evidence>
<evidence type="ECO:0000256" key="6">
    <source>
        <dbReference type="ARBA" id="ARBA00023002"/>
    </source>
</evidence>
<dbReference type="AlphaFoldDB" id="A0A2M8NZU6"/>
<evidence type="ECO:0000256" key="1">
    <source>
        <dbReference type="ARBA" id="ARBA00003800"/>
    </source>
</evidence>
<evidence type="ECO:0000256" key="9">
    <source>
        <dbReference type="ARBA" id="ARBA00048126"/>
    </source>
</evidence>
<organism evidence="13 14">
    <name type="scientific">Candidatus Thermofonsia Clade 1 bacterium</name>
    <dbReference type="NCBI Taxonomy" id="2364210"/>
    <lineage>
        <taxon>Bacteria</taxon>
        <taxon>Bacillati</taxon>
        <taxon>Chloroflexota</taxon>
        <taxon>Candidatus Thermofontia</taxon>
        <taxon>Candidatus Thermofonsia Clade 1</taxon>
    </lineage>
</organism>
<dbReference type="EMBL" id="PGTK01000006">
    <property type="protein sequence ID" value="PJF30820.1"/>
    <property type="molecule type" value="Genomic_DNA"/>
</dbReference>
<dbReference type="CDD" id="cd04902">
    <property type="entry name" value="ACT_3PGDH-xct"/>
    <property type="match status" value="1"/>
</dbReference>
<dbReference type="SUPFAM" id="SSF143548">
    <property type="entry name" value="Serine metabolism enzymes domain"/>
    <property type="match status" value="1"/>
</dbReference>
<keyword evidence="5 11" id="KW-0028">Amino-acid biosynthesis</keyword>
<dbReference type="PANTHER" id="PTHR42789:SF1">
    <property type="entry name" value="D-ISOMER SPECIFIC 2-HYDROXYACID DEHYDROGENASE FAMILY PROTEIN (AFU_ORTHOLOGUE AFUA_6G10090)"/>
    <property type="match status" value="1"/>
</dbReference>
<comment type="pathway">
    <text evidence="2 11">Amino-acid biosynthesis; L-serine biosynthesis; L-serine from 3-phospho-D-glycerate: step 1/3.</text>
</comment>
<sequence length="574" mass="62492">MITPLPARAFKRFRRVSCLIQAARITCHYGLRSLFERCIGVPYTIFVTTTLTGEALDFLRRAEGVEVRILPPNRAEVLKVISEADGLIIRDELQVDAELLAHAKRLKVIGRVGVGLAGIDIEAATARGVMVMHTPGVNAISTAEYTFALILALARQVVTAHTELERGLWLRQAHIGTELYGKVLGIIGMGRVGRRVAERAIAFGMDVIAYDPYVAESQISDLRVKLVGFEEVLRRSDFISLHCAYTPETANLLNAEAFRLIKAGARLINVAHGGVVDEAALAAALRSGRLSGAALDVFANEPPTDSPLIGLPNVIHTPHMGDATLEAQRDLSIQIARQVCDALFGVDYRNIVNMPFMPGRAFDAMQPYLQLAERIGALHHYLARGRIRRVAVEYKGEELDGLVKPLTVALLKGMLAPVLGEGVNYINAPLVAMERGIHVTQTKGLDVVDYTNLVSCQVHWEGGGGQVISGALFNRREPRIVQIDEYRSDFVPSGVLLIFGSYDVPGVIGKVGTLLGENGINIAAWRTGRATKGGQTLTVLTLDQPLSNELLERFKSLDFVRHATQVSLPGLGQD</sequence>
<dbReference type="SUPFAM" id="SSF55021">
    <property type="entry name" value="ACT-like"/>
    <property type="match status" value="1"/>
</dbReference>
<evidence type="ECO:0000256" key="8">
    <source>
        <dbReference type="ARBA" id="ARBA00023299"/>
    </source>
</evidence>
<comment type="catalytic activity">
    <reaction evidence="9">
        <text>(R)-2-hydroxyglutarate + NAD(+) = 2-oxoglutarate + NADH + H(+)</text>
        <dbReference type="Rhea" id="RHEA:49612"/>
        <dbReference type="ChEBI" id="CHEBI:15378"/>
        <dbReference type="ChEBI" id="CHEBI:15801"/>
        <dbReference type="ChEBI" id="CHEBI:16810"/>
        <dbReference type="ChEBI" id="CHEBI:57540"/>
        <dbReference type="ChEBI" id="CHEBI:57945"/>
        <dbReference type="EC" id="1.1.1.399"/>
    </reaction>
</comment>
<proteinExistence type="inferred from homology"/>
<dbReference type="PANTHER" id="PTHR42789">
    <property type="entry name" value="D-ISOMER SPECIFIC 2-HYDROXYACID DEHYDROGENASE FAMILY PROTEIN (AFU_ORTHOLOGUE AFUA_6G10090)"/>
    <property type="match status" value="1"/>
</dbReference>
<reference evidence="13 14" key="1">
    <citation type="submission" date="2017-11" db="EMBL/GenBank/DDBJ databases">
        <title>Evolution of Phototrophy in the Chloroflexi Phylum Driven by Horizontal Gene Transfer.</title>
        <authorList>
            <person name="Ward L.M."/>
            <person name="Hemp J."/>
            <person name="Shih P.M."/>
            <person name="Mcglynn S.E."/>
            <person name="Fischer W."/>
        </authorList>
    </citation>
    <scope>NUCLEOTIDE SEQUENCE [LARGE SCALE GENOMIC DNA]</scope>
    <source>
        <strain evidence="13">CP2_2F</strain>
    </source>
</reference>
<dbReference type="Gene3D" id="3.30.70.260">
    <property type="match status" value="1"/>
</dbReference>
<dbReference type="InterPro" id="IPR050857">
    <property type="entry name" value="D-2-hydroxyacid_DH"/>
</dbReference>
<dbReference type="InterPro" id="IPR006236">
    <property type="entry name" value="PGDH"/>
</dbReference>
<dbReference type="FunFam" id="3.40.50.720:FF:000021">
    <property type="entry name" value="D-3-phosphoglycerate dehydrogenase"/>
    <property type="match status" value="1"/>
</dbReference>
<dbReference type="SUPFAM" id="SSF51735">
    <property type="entry name" value="NAD(P)-binding Rossmann-fold domains"/>
    <property type="match status" value="1"/>
</dbReference>
<evidence type="ECO:0000313" key="14">
    <source>
        <dbReference type="Proteomes" id="UP000228921"/>
    </source>
</evidence>
<dbReference type="NCBIfam" id="TIGR01327">
    <property type="entry name" value="PGDH"/>
    <property type="match status" value="1"/>
</dbReference>
<dbReference type="PROSITE" id="PS00065">
    <property type="entry name" value="D_2_HYDROXYACID_DH_1"/>
    <property type="match status" value="1"/>
</dbReference>
<protein>
    <recommendedName>
        <fullName evidence="4 11">D-3-phosphoglycerate dehydrogenase</fullName>
        <ecNumber evidence="11">1.1.1.95</ecNumber>
    </recommendedName>
</protein>
<evidence type="ECO:0000256" key="4">
    <source>
        <dbReference type="ARBA" id="ARBA00021582"/>
    </source>
</evidence>
<dbReference type="InterPro" id="IPR045626">
    <property type="entry name" value="PGDH_ASB_dom"/>
</dbReference>
<comment type="similarity">
    <text evidence="3 11">Belongs to the D-isomer specific 2-hydroxyacid dehydrogenase family.</text>
</comment>
<dbReference type="Gene3D" id="3.40.50.720">
    <property type="entry name" value="NAD(P)-binding Rossmann-like Domain"/>
    <property type="match status" value="2"/>
</dbReference>
<dbReference type="Proteomes" id="UP000228921">
    <property type="component" value="Unassembled WGS sequence"/>
</dbReference>
<dbReference type="Pfam" id="PF19304">
    <property type="entry name" value="PGDH_inter"/>
    <property type="match status" value="1"/>
</dbReference>
<evidence type="ECO:0000256" key="3">
    <source>
        <dbReference type="ARBA" id="ARBA00005854"/>
    </source>
</evidence>
<dbReference type="GO" id="GO:0051287">
    <property type="term" value="F:NAD binding"/>
    <property type="evidence" value="ECO:0007669"/>
    <property type="project" value="UniProtKB-UniRule"/>
</dbReference>
<dbReference type="FunFam" id="3.30.1330.90:FF:000003">
    <property type="entry name" value="D-3-phosphoglycerate dehydrogenase"/>
    <property type="match status" value="1"/>
</dbReference>
<dbReference type="GO" id="GO:0006564">
    <property type="term" value="P:L-serine biosynthetic process"/>
    <property type="evidence" value="ECO:0007669"/>
    <property type="project" value="UniProtKB-UniRule"/>
</dbReference>
<keyword evidence="7 11" id="KW-0520">NAD</keyword>
<dbReference type="Pfam" id="PF00389">
    <property type="entry name" value="2-Hacid_dh"/>
    <property type="match status" value="1"/>
</dbReference>
<comment type="function">
    <text evidence="1">Catalyzes the reversible oxidation of 3-phospho-D-glycerate to 3-phosphonooxypyruvate, the first step of the phosphorylated L-serine biosynthesis pathway. Also catalyzes the reversible oxidation of 2-hydroxyglutarate to 2-oxoglutarate.</text>
</comment>